<dbReference type="Proteomes" id="UP000633619">
    <property type="component" value="Unassembled WGS sequence"/>
</dbReference>
<gene>
    <name evidence="1" type="ORF">I8U20_07275</name>
</gene>
<comment type="caution">
    <text evidence="1">The sequence shown here is derived from an EMBL/GenBank/DDBJ whole genome shotgun (WGS) entry which is preliminary data.</text>
</comment>
<evidence type="ECO:0000313" key="1">
    <source>
        <dbReference type="EMBL" id="MBH8595129.1"/>
    </source>
</evidence>
<name>A0A8I1A5D6_THEIN</name>
<dbReference type="PANTHER" id="PTHR36849">
    <property type="entry name" value="CYTOPLASMIC PROTEIN-RELATED"/>
    <property type="match status" value="1"/>
</dbReference>
<reference evidence="1 2" key="1">
    <citation type="submission" date="2020-12" db="EMBL/GenBank/DDBJ databases">
        <title>WGS of Thermoactinomyces spp.</title>
        <authorList>
            <person name="Cheng K."/>
        </authorList>
    </citation>
    <scope>NUCLEOTIDE SEQUENCE [LARGE SCALE GENOMIC DNA]</scope>
    <source>
        <strain evidence="2">CICC 10671\DSM 43846</strain>
    </source>
</reference>
<sequence length="125" mass="15337">MVYQLKMKRIYEPPAREDGKRILVDRLWPRGVKKEQARLDEWMKEIAPSPELRRWFGHRPDRFEQFRVLYRKELAADPGRRQWVERICRYLQEDHVTLLYAAKDPIHNHAAVLREWVKQQYLDNP</sequence>
<protein>
    <submittedName>
        <fullName evidence="1">DUF488 family protein</fullName>
    </submittedName>
</protein>
<evidence type="ECO:0000313" key="2">
    <source>
        <dbReference type="Proteomes" id="UP000633619"/>
    </source>
</evidence>
<accession>A0A8I1A5D6</accession>
<keyword evidence="2" id="KW-1185">Reference proteome</keyword>
<dbReference type="RefSeq" id="WP_181731442.1">
    <property type="nucleotide sequence ID" value="NZ_JACEIR010000002.1"/>
</dbReference>
<dbReference type="AlphaFoldDB" id="A0A8I1A5D6"/>
<dbReference type="InterPro" id="IPR052552">
    <property type="entry name" value="YeaO-like"/>
</dbReference>
<proteinExistence type="predicted"/>
<dbReference type="Pfam" id="PF22752">
    <property type="entry name" value="DUF488-N3i"/>
    <property type="match status" value="1"/>
</dbReference>
<organism evidence="1 2">
    <name type="scientific">Thermoactinomyces intermedius</name>
    <dbReference type="NCBI Taxonomy" id="2024"/>
    <lineage>
        <taxon>Bacteria</taxon>
        <taxon>Bacillati</taxon>
        <taxon>Bacillota</taxon>
        <taxon>Bacilli</taxon>
        <taxon>Bacillales</taxon>
        <taxon>Thermoactinomycetaceae</taxon>
        <taxon>Thermoactinomyces</taxon>
    </lineage>
</organism>
<dbReference type="EMBL" id="JAECVW010000003">
    <property type="protein sequence ID" value="MBH8595129.1"/>
    <property type="molecule type" value="Genomic_DNA"/>
</dbReference>
<dbReference type="PANTHER" id="PTHR36849:SF1">
    <property type="entry name" value="CYTOPLASMIC PROTEIN"/>
    <property type="match status" value="1"/>
</dbReference>